<sequence>MAFSFKQRRKIPCPGATVNISLLCAKKRHKSVTFMSLICQRIVNLYRSKNKQIIIKFLR</sequence>
<dbReference type="Proteomes" id="UP000002363">
    <property type="component" value="Chromosome"/>
</dbReference>
<proteinExistence type="predicted"/>
<protein>
    <recommendedName>
        <fullName evidence="3">Glyceraldehyde-3-phosphate dehydrogenase</fullName>
    </recommendedName>
</protein>
<dbReference type="EnsemblBacteria" id="ADF62461">
    <property type="protein sequence ID" value="ADF62461"/>
    <property type="gene ID" value="ECL_02925"/>
</dbReference>
<dbReference type="PATRIC" id="fig|716541.4.peg.3094"/>
<gene>
    <name evidence="1" type="ordered locus">ECL_02925</name>
</gene>
<evidence type="ECO:0008006" key="3">
    <source>
        <dbReference type="Google" id="ProtNLM"/>
    </source>
</evidence>
<accession>A0A0H3CLG2</accession>
<evidence type="ECO:0000313" key="1">
    <source>
        <dbReference type="EMBL" id="ADF62461.1"/>
    </source>
</evidence>
<evidence type="ECO:0000313" key="2">
    <source>
        <dbReference type="Proteomes" id="UP000002363"/>
    </source>
</evidence>
<keyword evidence="2" id="KW-1185">Reference proteome</keyword>
<name>A0A0H3CLG2_ENTCC</name>
<dbReference type="AlphaFoldDB" id="A0A0H3CLG2"/>
<organism evidence="1 2">
    <name type="scientific">Enterobacter cloacae subsp. cloacae (strain ATCC 13047 / DSM 30054 / NBRC 13535 / NCTC 10005 / WDCM 00083 / NCDC 279-56)</name>
    <dbReference type="NCBI Taxonomy" id="716541"/>
    <lineage>
        <taxon>Bacteria</taxon>
        <taxon>Pseudomonadati</taxon>
        <taxon>Pseudomonadota</taxon>
        <taxon>Gammaproteobacteria</taxon>
        <taxon>Enterobacterales</taxon>
        <taxon>Enterobacteriaceae</taxon>
        <taxon>Enterobacter</taxon>
        <taxon>Enterobacter cloacae complex</taxon>
    </lineage>
</organism>
<dbReference type="KEGG" id="enc:ECL_02925"/>
<dbReference type="HOGENOM" id="CLU_210225_0_0_6"/>
<dbReference type="OrthoDB" id="6614087at2"/>
<reference evidence="1 2" key="1">
    <citation type="journal article" date="2010" name="J. Bacteriol.">
        <title>Complete genome sequence of Enterobacter cloacae subsp. cloacae type strain ATCC 13047.</title>
        <authorList>
            <person name="Ren Y."/>
            <person name="Ren Y."/>
            <person name="Zhou Z."/>
            <person name="Guo X."/>
            <person name="Li Y."/>
            <person name="Feng L."/>
            <person name="Wang L."/>
        </authorList>
    </citation>
    <scope>NUCLEOTIDE SEQUENCE [LARGE SCALE GENOMIC DNA]</scope>
    <source>
        <strain evidence="2">ATCC 13047 / DSM 30054 / NBRC 13535 / NCTC 10005 / WDCM 00083 / NCDC 279-56</strain>
    </source>
</reference>
<dbReference type="EMBL" id="CP001918">
    <property type="protein sequence ID" value="ADF62461.1"/>
    <property type="molecule type" value="Genomic_DNA"/>
</dbReference>
<dbReference type="STRING" id="716541.ECL_02925"/>